<evidence type="ECO:0000313" key="4">
    <source>
        <dbReference type="Proteomes" id="UP000738826"/>
    </source>
</evidence>
<evidence type="ECO:0000313" key="2">
    <source>
        <dbReference type="EMBL" id="NCN64847.1"/>
    </source>
</evidence>
<dbReference type="EMBL" id="JAACVF010000048">
    <property type="protein sequence ID" value="NCN64847.1"/>
    <property type="molecule type" value="Genomic_DNA"/>
</dbReference>
<evidence type="ECO:0000259" key="1">
    <source>
        <dbReference type="Pfam" id="PF01968"/>
    </source>
</evidence>
<dbReference type="AlphaFoldDB" id="A0A8J7Z0T4"/>
<evidence type="ECO:0000313" key="3">
    <source>
        <dbReference type="EMBL" id="NCS90943.1"/>
    </source>
</evidence>
<comment type="caution">
    <text evidence="3">The sequence shown here is derived from an EMBL/GenBank/DDBJ whole genome shotgun (WGS) entry which is preliminary data.</text>
</comment>
<proteinExistence type="predicted"/>
<protein>
    <recommendedName>
        <fullName evidence="1">Hydantoinase A/oxoprolinase domain-containing protein</fullName>
    </recommendedName>
</protein>
<dbReference type="Gene3D" id="3.30.420.190">
    <property type="entry name" value="conserved archaeal protein q6m145"/>
    <property type="match status" value="1"/>
</dbReference>
<dbReference type="NCBIfam" id="TIGR03123">
    <property type="entry name" value="one_C_unchar_1"/>
    <property type="match status" value="1"/>
</dbReference>
<feature type="domain" description="Hydantoinase A/oxoprolinase" evidence="1">
    <location>
        <begin position="53"/>
        <end position="309"/>
    </location>
</feature>
<dbReference type="InterPro" id="IPR002821">
    <property type="entry name" value="Hydantoinase_A"/>
</dbReference>
<accession>A0A8J7Z0T4</accession>
<organism evidence="3 4">
    <name type="scientific">Candidatus Altarchaeum hamiconexum</name>
    <dbReference type="NCBI Taxonomy" id="1803513"/>
    <lineage>
        <taxon>Archaea</taxon>
        <taxon>Candidatus Altarchaeota</taxon>
        <taxon>Candidatus Altiarchaeia</taxon>
        <taxon>Candidatus Altarchaeales</taxon>
        <taxon>Candidatus Altarchaeaceae</taxon>
        <taxon>Candidatus Altarchaeum</taxon>
    </lineage>
</organism>
<name>A0A8J7Z0T4_9ARCH</name>
<dbReference type="Gene3D" id="3.30.420.40">
    <property type="match status" value="1"/>
</dbReference>
<dbReference type="GO" id="GO:0016787">
    <property type="term" value="F:hydrolase activity"/>
    <property type="evidence" value="ECO:0007669"/>
    <property type="project" value="InterPro"/>
</dbReference>
<dbReference type="SUPFAM" id="SSF53067">
    <property type="entry name" value="Actin-like ATPase domain"/>
    <property type="match status" value="1"/>
</dbReference>
<gene>
    <name evidence="3" type="ORF">GW779_00750</name>
    <name evidence="2" type="ORF">GW910_02055</name>
</gene>
<dbReference type="InterPro" id="IPR043129">
    <property type="entry name" value="ATPase_NBD"/>
</dbReference>
<dbReference type="Proteomes" id="UP000738826">
    <property type="component" value="Unassembled WGS sequence"/>
</dbReference>
<dbReference type="Proteomes" id="UP000768163">
    <property type="component" value="Unassembled WGS sequence"/>
</dbReference>
<dbReference type="InterPro" id="IPR002756">
    <property type="entry name" value="MfnF"/>
</dbReference>
<dbReference type="Pfam" id="PF01968">
    <property type="entry name" value="Hydantoinase_A"/>
    <property type="match status" value="1"/>
</dbReference>
<sequence>MANLIAMDIGGANIKIFDGTEYRQYYFTLWKKKNKFKNFIEKLKRQHDLKADIYAVTMTAELCDCFENRKEGVTSILDALRKILNGKFFVLSNDLKSQNLNLLGIDDAMKFPYSVASANFVATARYISKFEKSGILIDIGSTTTDIIPLKDGKILAHRTDFERLKNSELVYTGILRTNLPCISNCLNFKGKNLCLSAEYFANTGDAYRVLGEISEKEYTSETADGKGKGILDCMRRIARTVCCDLIEGEIYDEIYDLSERKSKISKEDVAEIAKYFKNEQIKMINRAIEQAEKKYKIKNRLIIGAGKFLHNDLNASLKYGDLSAAKSLYFLAEDFQI</sequence>
<dbReference type="EMBL" id="JAACQH010000011">
    <property type="protein sequence ID" value="NCS90943.1"/>
    <property type="molecule type" value="Genomic_DNA"/>
</dbReference>
<reference evidence="3" key="1">
    <citation type="submission" date="2019-11" db="EMBL/GenBank/DDBJ databases">
        <title>Lipid analysis of CO2-rich subsurface aquifers suggests an autotrophy-based deep biosphere with lysolipids enriched in CPR bacteria.</title>
        <authorList>
            <person name="Probst A.J."/>
            <person name="Elling F.J."/>
            <person name="Castelle C.J."/>
            <person name="Zhu Q."/>
            <person name="Elvert M."/>
            <person name="Birarda G."/>
            <person name="Holman H.-Y."/>
            <person name="Lane K.R."/>
            <person name="Ladd B."/>
            <person name="Ryan M.C."/>
            <person name="Woyke T."/>
            <person name="Hinrichs K.-U."/>
            <person name="Banfield J.F."/>
        </authorList>
    </citation>
    <scope>NUCLEOTIDE SEQUENCE</scope>
    <source>
        <strain evidence="2">CG_2015-01_33_1645</strain>
        <strain evidence="3">CG_2015-04_33_537</strain>
    </source>
</reference>